<organism evidence="1 2">
    <name type="scientific">bacterium (Candidatus Blackallbacteria) CG17_big_fil_post_rev_8_21_14_2_50_48_46</name>
    <dbReference type="NCBI Taxonomy" id="2014261"/>
    <lineage>
        <taxon>Bacteria</taxon>
        <taxon>Candidatus Blackallbacteria</taxon>
    </lineage>
</organism>
<reference evidence="1 2" key="1">
    <citation type="submission" date="2017-09" db="EMBL/GenBank/DDBJ databases">
        <title>Depth-based differentiation of microbial function through sediment-hosted aquifers and enrichment of novel symbionts in the deep terrestrial subsurface.</title>
        <authorList>
            <person name="Probst A.J."/>
            <person name="Ladd B."/>
            <person name="Jarett J.K."/>
            <person name="Geller-Mcgrath D.E."/>
            <person name="Sieber C.M."/>
            <person name="Emerson J.B."/>
            <person name="Anantharaman K."/>
            <person name="Thomas B.C."/>
            <person name="Malmstrom R."/>
            <person name="Stieglmeier M."/>
            <person name="Klingl A."/>
            <person name="Woyke T."/>
            <person name="Ryan C.M."/>
            <person name="Banfield J.F."/>
        </authorList>
    </citation>
    <scope>NUCLEOTIDE SEQUENCE [LARGE SCALE GENOMIC DNA]</scope>
    <source>
        <strain evidence="1">CG17_big_fil_post_rev_8_21_14_2_50_48_46</strain>
    </source>
</reference>
<gene>
    <name evidence="1" type="ORF">COW36_21850</name>
</gene>
<evidence type="ECO:0000313" key="2">
    <source>
        <dbReference type="Proteomes" id="UP000231019"/>
    </source>
</evidence>
<dbReference type="Proteomes" id="UP000231019">
    <property type="component" value="Unassembled WGS sequence"/>
</dbReference>
<proteinExistence type="predicted"/>
<dbReference type="EMBL" id="PFFQ01000060">
    <property type="protein sequence ID" value="PIW14414.1"/>
    <property type="molecule type" value="Genomic_DNA"/>
</dbReference>
<accession>A0A2M7FYY2</accession>
<protein>
    <submittedName>
        <fullName evidence="1">Uncharacterized protein</fullName>
    </submittedName>
</protein>
<evidence type="ECO:0000313" key="1">
    <source>
        <dbReference type="EMBL" id="PIW14414.1"/>
    </source>
</evidence>
<comment type="caution">
    <text evidence="1">The sequence shown here is derived from an EMBL/GenBank/DDBJ whole genome shotgun (WGS) entry which is preliminary data.</text>
</comment>
<sequence>MSDSETQIWEDEDTNSIIQEDAVSDALSFLDDPEETPYDFEDEEVQAALEVEQGMDDDYIPAMDQDDSLNEDFPAEEASDNFEIQSDLSLEEEVMNTETEMIEEEVLEAESFEAYPSYEEEPAVEDAAATSVEVSEPAPAVQEGADDFNLATLNQLVDEIRQESERVAEMKSSVAKALSLIQEMTESLKS</sequence>
<name>A0A2M7FYY2_9BACT</name>
<dbReference type="AlphaFoldDB" id="A0A2M7FYY2"/>